<name>A0ABY1H873_9GAMM</name>
<protein>
    <submittedName>
        <fullName evidence="2">Uncharacterized protein</fullName>
    </submittedName>
</protein>
<reference evidence="2 3" key="1">
    <citation type="submission" date="2016-11" db="EMBL/GenBank/DDBJ databases">
        <authorList>
            <person name="Klemetsen T."/>
        </authorList>
    </citation>
    <scope>NUCLEOTIDE SEQUENCE [LARGE SCALE GENOMIC DNA]</scope>
    <source>
        <strain evidence="2">MT 2528</strain>
    </source>
</reference>
<evidence type="ECO:0000313" key="3">
    <source>
        <dbReference type="Proteomes" id="UP000182660"/>
    </source>
</evidence>
<sequence length="154" mass="18420">MKYAFLIILFLFTFSVQASYCSGRNWRDAYQSYTHNIDLLNYHIDRYNILLDKNNWTNEDDEKYTYLIAKLAVEELDQLNIDVENLDNKFNKVKYLWQLISEHCLHDDELDYNNMAIKNARGADIGRQEVNDLLAKIKLLKLRFLKNIKFINDN</sequence>
<dbReference type="RefSeq" id="WP_075471094.1">
    <property type="nucleotide sequence ID" value="NZ_CAWQZC010000038.1"/>
</dbReference>
<evidence type="ECO:0000256" key="1">
    <source>
        <dbReference type="SAM" id="SignalP"/>
    </source>
</evidence>
<feature type="signal peptide" evidence="1">
    <location>
        <begin position="1"/>
        <end position="18"/>
    </location>
</feature>
<gene>
    <name evidence="2" type="ORF">MT2528_0712</name>
</gene>
<organism evidence="2 3">
    <name type="scientific">Moritella viscosa</name>
    <dbReference type="NCBI Taxonomy" id="80854"/>
    <lineage>
        <taxon>Bacteria</taxon>
        <taxon>Pseudomonadati</taxon>
        <taxon>Pseudomonadota</taxon>
        <taxon>Gammaproteobacteria</taxon>
        <taxon>Alteromonadales</taxon>
        <taxon>Moritellaceae</taxon>
        <taxon>Moritella</taxon>
    </lineage>
</organism>
<accession>A0ABY1H873</accession>
<keyword evidence="1" id="KW-0732">Signal</keyword>
<proteinExistence type="predicted"/>
<feature type="chain" id="PRO_5045699317" evidence="1">
    <location>
        <begin position="19"/>
        <end position="154"/>
    </location>
</feature>
<dbReference type="Proteomes" id="UP000182660">
    <property type="component" value="Unassembled WGS sequence"/>
</dbReference>
<evidence type="ECO:0000313" key="2">
    <source>
        <dbReference type="EMBL" id="SGY84751.1"/>
    </source>
</evidence>
<dbReference type="GeneID" id="61294430"/>
<keyword evidence="3" id="KW-1185">Reference proteome</keyword>
<comment type="caution">
    <text evidence="2">The sequence shown here is derived from an EMBL/GenBank/DDBJ whole genome shotgun (WGS) entry which is preliminary data.</text>
</comment>
<dbReference type="EMBL" id="FPLJ01000021">
    <property type="protein sequence ID" value="SGY84751.1"/>
    <property type="molecule type" value="Genomic_DNA"/>
</dbReference>